<dbReference type="EMBL" id="JANEYG010000040">
    <property type="protein sequence ID" value="KAJ8916727.1"/>
    <property type="molecule type" value="Genomic_DNA"/>
</dbReference>
<sequence length="276" mass="31722">MVPVNETINYLKDSFLEGLVKLFQHCLTTTYFKWKGDFYEETDGVAMRSPLTPVVANYFMENFEQQVLDQAPTKPKCWLRYVDDTFVIWPHGRDRLQEFLGHLNSINPQDTINDGNSNHHPRQNRGIIKTLVEKARRICDPEDIDKDLKHLEEAFVANGYSNQETKRVICPNRHRGCDSHEKNAEQLGFACLPYIHRSLGSVKDKNDPLATLGVYRIPCTCGQVYIGTTKRSISTGIGEHKRHCRLGHTEKSAVAEHAFKERNRGITGFCSKRPRY</sequence>
<accession>A0AAV8VQX8</accession>
<evidence type="ECO:0000313" key="3">
    <source>
        <dbReference type="Proteomes" id="UP001159042"/>
    </source>
</evidence>
<name>A0AAV8VQX8_9CUCU</name>
<evidence type="ECO:0000313" key="2">
    <source>
        <dbReference type="EMBL" id="KAJ8916727.1"/>
    </source>
</evidence>
<dbReference type="Pfam" id="PF26215">
    <property type="entry name" value="HTH_animal"/>
    <property type="match status" value="1"/>
</dbReference>
<dbReference type="CDD" id="cd00304">
    <property type="entry name" value="RT_like"/>
    <property type="match status" value="1"/>
</dbReference>
<proteinExistence type="predicted"/>
<dbReference type="InterPro" id="IPR000477">
    <property type="entry name" value="RT_dom"/>
</dbReference>
<reference evidence="2 3" key="1">
    <citation type="journal article" date="2023" name="Insect Mol. Biol.">
        <title>Genome sequencing provides insights into the evolution of gene families encoding plant cell wall-degrading enzymes in longhorned beetles.</title>
        <authorList>
            <person name="Shin N.R."/>
            <person name="Okamura Y."/>
            <person name="Kirsch R."/>
            <person name="Pauchet Y."/>
        </authorList>
    </citation>
    <scope>NUCLEOTIDE SEQUENCE [LARGE SCALE GENOMIC DNA]</scope>
    <source>
        <strain evidence="2">EAD_L_NR</strain>
    </source>
</reference>
<dbReference type="PANTHER" id="PTHR21301">
    <property type="entry name" value="REVERSE TRANSCRIPTASE"/>
    <property type="match status" value="1"/>
</dbReference>
<protein>
    <recommendedName>
        <fullName evidence="1">Reverse transcriptase domain-containing protein</fullName>
    </recommendedName>
</protein>
<dbReference type="InterPro" id="IPR058912">
    <property type="entry name" value="HTH_animal"/>
</dbReference>
<feature type="domain" description="Reverse transcriptase" evidence="1">
    <location>
        <begin position="1"/>
        <end position="162"/>
    </location>
</feature>
<organism evidence="2 3">
    <name type="scientific">Exocentrus adspersus</name>
    <dbReference type="NCBI Taxonomy" id="1586481"/>
    <lineage>
        <taxon>Eukaryota</taxon>
        <taxon>Metazoa</taxon>
        <taxon>Ecdysozoa</taxon>
        <taxon>Arthropoda</taxon>
        <taxon>Hexapoda</taxon>
        <taxon>Insecta</taxon>
        <taxon>Pterygota</taxon>
        <taxon>Neoptera</taxon>
        <taxon>Endopterygota</taxon>
        <taxon>Coleoptera</taxon>
        <taxon>Polyphaga</taxon>
        <taxon>Cucujiformia</taxon>
        <taxon>Chrysomeloidea</taxon>
        <taxon>Cerambycidae</taxon>
        <taxon>Lamiinae</taxon>
        <taxon>Acanthocinini</taxon>
        <taxon>Exocentrus</taxon>
    </lineage>
</organism>
<dbReference type="PANTHER" id="PTHR21301:SF10">
    <property type="entry name" value="REVERSE TRANSCRIPTASE DOMAIN-CONTAINING PROTEIN"/>
    <property type="match status" value="1"/>
</dbReference>
<comment type="caution">
    <text evidence="2">The sequence shown here is derived from an EMBL/GenBank/DDBJ whole genome shotgun (WGS) entry which is preliminary data.</text>
</comment>
<gene>
    <name evidence="2" type="ORF">NQ315_013931</name>
</gene>
<keyword evidence="3" id="KW-1185">Reference proteome</keyword>
<dbReference type="AlphaFoldDB" id="A0AAV8VQX8"/>
<dbReference type="Proteomes" id="UP001159042">
    <property type="component" value="Unassembled WGS sequence"/>
</dbReference>
<dbReference type="PROSITE" id="PS50878">
    <property type="entry name" value="RT_POL"/>
    <property type="match status" value="1"/>
</dbReference>
<evidence type="ECO:0000259" key="1">
    <source>
        <dbReference type="PROSITE" id="PS50878"/>
    </source>
</evidence>